<dbReference type="AlphaFoldDB" id="A0AAN7PCP5"/>
<evidence type="ECO:0000256" key="7">
    <source>
        <dbReference type="ARBA" id="ARBA00023242"/>
    </source>
</evidence>
<keyword evidence="5" id="KW-0479">Metal-binding</keyword>
<comment type="similarity">
    <text evidence="3">Belongs to the HARBI1 family.</text>
</comment>
<evidence type="ECO:0000259" key="8">
    <source>
        <dbReference type="Pfam" id="PF13359"/>
    </source>
</evidence>
<dbReference type="GO" id="GO:0005634">
    <property type="term" value="C:nucleus"/>
    <property type="evidence" value="ECO:0007669"/>
    <property type="project" value="UniProtKB-SubCell"/>
</dbReference>
<dbReference type="InterPro" id="IPR045249">
    <property type="entry name" value="HARBI1-like"/>
</dbReference>
<keyword evidence="10" id="KW-1185">Reference proteome</keyword>
<dbReference type="InterPro" id="IPR027806">
    <property type="entry name" value="HARBI1_dom"/>
</dbReference>
<feature type="domain" description="DDE Tnp4" evidence="8">
    <location>
        <begin position="158"/>
        <end position="318"/>
    </location>
</feature>
<evidence type="ECO:0000256" key="5">
    <source>
        <dbReference type="ARBA" id="ARBA00022723"/>
    </source>
</evidence>
<evidence type="ECO:0000256" key="3">
    <source>
        <dbReference type="ARBA" id="ARBA00006958"/>
    </source>
</evidence>
<keyword evidence="7" id="KW-0539">Nucleus</keyword>
<proteinExistence type="inferred from homology"/>
<dbReference type="GO" id="GO:0016787">
    <property type="term" value="F:hydrolase activity"/>
    <property type="evidence" value="ECO:0007669"/>
    <property type="project" value="UniProtKB-KW"/>
</dbReference>
<evidence type="ECO:0000256" key="2">
    <source>
        <dbReference type="ARBA" id="ARBA00004123"/>
    </source>
</evidence>
<keyword evidence="4" id="KW-0540">Nuclease</keyword>
<reference evidence="10" key="1">
    <citation type="submission" date="2023-01" db="EMBL/GenBank/DDBJ databases">
        <title>Key to firefly adult light organ development and bioluminescence: homeobox transcription factors regulate luciferase expression and transportation to peroxisome.</title>
        <authorList>
            <person name="Fu X."/>
        </authorList>
    </citation>
    <scope>NUCLEOTIDE SEQUENCE [LARGE SCALE GENOMIC DNA]</scope>
</reference>
<name>A0AAN7PCP5_9COLE</name>
<protein>
    <recommendedName>
        <fullName evidence="8">DDE Tnp4 domain-containing protein</fullName>
    </recommendedName>
</protein>
<accession>A0AAN7PCP5</accession>
<dbReference type="GO" id="GO:0004518">
    <property type="term" value="F:nuclease activity"/>
    <property type="evidence" value="ECO:0007669"/>
    <property type="project" value="UniProtKB-KW"/>
</dbReference>
<dbReference type="EMBL" id="JARPUR010000001">
    <property type="protein sequence ID" value="KAK4885700.1"/>
    <property type="molecule type" value="Genomic_DNA"/>
</dbReference>
<dbReference type="Proteomes" id="UP001353858">
    <property type="component" value="Unassembled WGS sequence"/>
</dbReference>
<dbReference type="PANTHER" id="PTHR22930">
    <property type="match status" value="1"/>
</dbReference>
<evidence type="ECO:0000256" key="4">
    <source>
        <dbReference type="ARBA" id="ARBA00022722"/>
    </source>
</evidence>
<keyword evidence="6" id="KW-0378">Hydrolase</keyword>
<dbReference type="Pfam" id="PF13359">
    <property type="entry name" value="DDE_Tnp_4"/>
    <property type="match status" value="1"/>
</dbReference>
<organism evidence="9 10">
    <name type="scientific">Aquatica leii</name>
    <dbReference type="NCBI Taxonomy" id="1421715"/>
    <lineage>
        <taxon>Eukaryota</taxon>
        <taxon>Metazoa</taxon>
        <taxon>Ecdysozoa</taxon>
        <taxon>Arthropoda</taxon>
        <taxon>Hexapoda</taxon>
        <taxon>Insecta</taxon>
        <taxon>Pterygota</taxon>
        <taxon>Neoptera</taxon>
        <taxon>Endopterygota</taxon>
        <taxon>Coleoptera</taxon>
        <taxon>Polyphaga</taxon>
        <taxon>Elateriformia</taxon>
        <taxon>Elateroidea</taxon>
        <taxon>Lampyridae</taxon>
        <taxon>Luciolinae</taxon>
        <taxon>Aquatica</taxon>
    </lineage>
</organism>
<comment type="cofactor">
    <cofactor evidence="1">
        <name>a divalent metal cation</name>
        <dbReference type="ChEBI" id="CHEBI:60240"/>
    </cofactor>
</comment>
<gene>
    <name evidence="9" type="ORF">RN001_001971</name>
</gene>
<dbReference type="GO" id="GO:0046872">
    <property type="term" value="F:metal ion binding"/>
    <property type="evidence" value="ECO:0007669"/>
    <property type="project" value="UniProtKB-KW"/>
</dbReference>
<evidence type="ECO:0000313" key="9">
    <source>
        <dbReference type="EMBL" id="KAK4885700.1"/>
    </source>
</evidence>
<evidence type="ECO:0000256" key="1">
    <source>
        <dbReference type="ARBA" id="ARBA00001968"/>
    </source>
</evidence>
<comment type="subcellular location">
    <subcellularLocation>
        <location evidence="2">Nucleus</location>
    </subcellularLocation>
</comment>
<evidence type="ECO:0000256" key="6">
    <source>
        <dbReference type="ARBA" id="ARBA00022801"/>
    </source>
</evidence>
<evidence type="ECO:0000313" key="10">
    <source>
        <dbReference type="Proteomes" id="UP001353858"/>
    </source>
</evidence>
<sequence>MENRKRYLAALGLGLLYLRLNKRKTRRWWVRPINRNQMRLQDPEQFFNYTRLTTAQFDLLLTWIGPSIAKNSFREPISPGARLALTLRHLASGDSIPTLAFSYRIGKSTACMIINETCDALWIILQPRVLQPPNKIEWQEISSGFQTCWNLPNCVGSMDGEHVRIRAPYNSGSTYFNYKKTFSIVLFAVCDYKYCFTHVDIGAYGSQSDGGVLKLSKFGYNLNNGQLDLPEDMPFPGMQENKPFYFVGDEAFPLQMNLLRPFGGKNLTHDKQIYNYRLSRARRCIENAFGILASRFRLFHTTILKNPEHVGTVIKACVLTLEKYLGKMRQ</sequence>
<comment type="caution">
    <text evidence="9">The sequence shown here is derived from an EMBL/GenBank/DDBJ whole genome shotgun (WGS) entry which is preliminary data.</text>
</comment>
<dbReference type="PANTHER" id="PTHR22930:SF269">
    <property type="entry name" value="NUCLEASE HARBI1-LIKE PROTEIN"/>
    <property type="match status" value="1"/>
</dbReference>